<feature type="region of interest" description="Disordered" evidence="1">
    <location>
        <begin position="21"/>
        <end position="86"/>
    </location>
</feature>
<proteinExistence type="predicted"/>
<organism evidence="2 3">
    <name type="scientific">Symbiodinium natans</name>
    <dbReference type="NCBI Taxonomy" id="878477"/>
    <lineage>
        <taxon>Eukaryota</taxon>
        <taxon>Sar</taxon>
        <taxon>Alveolata</taxon>
        <taxon>Dinophyceae</taxon>
        <taxon>Suessiales</taxon>
        <taxon>Symbiodiniaceae</taxon>
        <taxon>Symbiodinium</taxon>
    </lineage>
</organism>
<dbReference type="AlphaFoldDB" id="A0A812PQH4"/>
<comment type="caution">
    <text evidence="2">The sequence shown here is derived from an EMBL/GenBank/DDBJ whole genome shotgun (WGS) entry which is preliminary data.</text>
</comment>
<gene>
    <name evidence="2" type="ORF">SNAT2548_LOCUS18018</name>
</gene>
<evidence type="ECO:0000313" key="3">
    <source>
        <dbReference type="Proteomes" id="UP000604046"/>
    </source>
</evidence>
<protein>
    <submittedName>
        <fullName evidence="2">Uncharacterized protein</fullName>
    </submittedName>
</protein>
<reference evidence="2" key="1">
    <citation type="submission" date="2021-02" db="EMBL/GenBank/DDBJ databases">
        <authorList>
            <person name="Dougan E. K."/>
            <person name="Rhodes N."/>
            <person name="Thang M."/>
            <person name="Chan C."/>
        </authorList>
    </citation>
    <scope>NUCLEOTIDE SEQUENCE</scope>
</reference>
<feature type="compositionally biased region" description="Low complexity" evidence="1">
    <location>
        <begin position="46"/>
        <end position="71"/>
    </location>
</feature>
<dbReference type="Proteomes" id="UP000604046">
    <property type="component" value="Unassembled WGS sequence"/>
</dbReference>
<feature type="compositionally biased region" description="Pro residues" evidence="1">
    <location>
        <begin position="72"/>
        <end position="85"/>
    </location>
</feature>
<keyword evidence="3" id="KW-1185">Reference proteome</keyword>
<name>A0A812PQH4_9DINO</name>
<dbReference type="EMBL" id="CAJNDS010002130">
    <property type="protein sequence ID" value="CAE7343907.1"/>
    <property type="molecule type" value="Genomic_DNA"/>
</dbReference>
<evidence type="ECO:0000256" key="1">
    <source>
        <dbReference type="SAM" id="MobiDB-lite"/>
    </source>
</evidence>
<evidence type="ECO:0000313" key="2">
    <source>
        <dbReference type="EMBL" id="CAE7343907.1"/>
    </source>
</evidence>
<accession>A0A812PQH4</accession>
<sequence length="106" mass="11196">MPRPPPIPRAVVSRNCCPQPSPFGAELVQQPPWNRRTGSGRRRRPAPSAEAVQAAEAAVESAAARAAAWRPWTPPTPPQLTPTPVPNAAAAQAVTLGVARTLNQKP</sequence>